<keyword evidence="2" id="KW-1185">Reference proteome</keyword>
<dbReference type="EMBL" id="ML208270">
    <property type="protein sequence ID" value="TFK74158.1"/>
    <property type="molecule type" value="Genomic_DNA"/>
</dbReference>
<accession>A0ACD3B7S9</accession>
<evidence type="ECO:0000313" key="1">
    <source>
        <dbReference type="EMBL" id="TFK74158.1"/>
    </source>
</evidence>
<reference evidence="1 2" key="1">
    <citation type="journal article" date="2019" name="Nat. Ecol. Evol.">
        <title>Megaphylogeny resolves global patterns of mushroom evolution.</title>
        <authorList>
            <person name="Varga T."/>
            <person name="Krizsan K."/>
            <person name="Foldi C."/>
            <person name="Dima B."/>
            <person name="Sanchez-Garcia M."/>
            <person name="Sanchez-Ramirez S."/>
            <person name="Szollosi G.J."/>
            <person name="Szarkandi J.G."/>
            <person name="Papp V."/>
            <person name="Albert L."/>
            <person name="Andreopoulos W."/>
            <person name="Angelini C."/>
            <person name="Antonin V."/>
            <person name="Barry K.W."/>
            <person name="Bougher N.L."/>
            <person name="Buchanan P."/>
            <person name="Buyck B."/>
            <person name="Bense V."/>
            <person name="Catcheside P."/>
            <person name="Chovatia M."/>
            <person name="Cooper J."/>
            <person name="Damon W."/>
            <person name="Desjardin D."/>
            <person name="Finy P."/>
            <person name="Geml J."/>
            <person name="Haridas S."/>
            <person name="Hughes K."/>
            <person name="Justo A."/>
            <person name="Karasinski D."/>
            <person name="Kautmanova I."/>
            <person name="Kiss B."/>
            <person name="Kocsube S."/>
            <person name="Kotiranta H."/>
            <person name="LaButti K.M."/>
            <person name="Lechner B.E."/>
            <person name="Liimatainen K."/>
            <person name="Lipzen A."/>
            <person name="Lukacs Z."/>
            <person name="Mihaltcheva S."/>
            <person name="Morgado L.N."/>
            <person name="Niskanen T."/>
            <person name="Noordeloos M.E."/>
            <person name="Ohm R.A."/>
            <person name="Ortiz-Santana B."/>
            <person name="Ovrebo C."/>
            <person name="Racz N."/>
            <person name="Riley R."/>
            <person name="Savchenko A."/>
            <person name="Shiryaev A."/>
            <person name="Soop K."/>
            <person name="Spirin V."/>
            <person name="Szebenyi C."/>
            <person name="Tomsovsky M."/>
            <person name="Tulloss R.E."/>
            <person name="Uehling J."/>
            <person name="Grigoriev I.V."/>
            <person name="Vagvolgyi C."/>
            <person name="Papp T."/>
            <person name="Martin F.M."/>
            <person name="Miettinen O."/>
            <person name="Hibbett D.S."/>
            <person name="Nagy L.G."/>
        </authorList>
    </citation>
    <scope>NUCLEOTIDE SEQUENCE [LARGE SCALE GENOMIC DNA]</scope>
    <source>
        <strain evidence="1 2">NL-1719</strain>
    </source>
</reference>
<proteinExistence type="predicted"/>
<organism evidence="1 2">
    <name type="scientific">Pluteus cervinus</name>
    <dbReference type="NCBI Taxonomy" id="181527"/>
    <lineage>
        <taxon>Eukaryota</taxon>
        <taxon>Fungi</taxon>
        <taxon>Dikarya</taxon>
        <taxon>Basidiomycota</taxon>
        <taxon>Agaricomycotina</taxon>
        <taxon>Agaricomycetes</taxon>
        <taxon>Agaricomycetidae</taxon>
        <taxon>Agaricales</taxon>
        <taxon>Pluteineae</taxon>
        <taxon>Pluteaceae</taxon>
        <taxon>Pluteus</taxon>
    </lineage>
</organism>
<protein>
    <submittedName>
        <fullName evidence="1">Aminoadipate reductase</fullName>
    </submittedName>
</protein>
<dbReference type="Proteomes" id="UP000308600">
    <property type="component" value="Unassembled WGS sequence"/>
</dbReference>
<sequence>MLNRRGNPRNSRYISAIKVIMSYSRNLIPLDGSYTLPEAVDWNAKHNPNLPFFVFSRDQAPGEVICITHSDFAKACRRVAYAVRDPTMSSSPDVVAIIAQLDTIAYQALISGLVLAGHTPFPISPRNSPAAVFSLLQKTSCHRLITTQSTLKPLLDGLNSQLAEMRPPFGLRIDEAPGVLSLFPKLGGNGGERSLPLWPHPASRPKDEDICWYLHSSGSTGFPKPIPLTHRNEVQWAALLGRVRDTHSTIACMALPPFHGLGVFAQTMYPIFHQLTVAVYPPSVLSKGQLPMIPSPDNIIDHILRTKADALMIVPAFLQAWARSPNAISVLKNLQYVHFGGGPLAPKLGQELVQSGVNIHSIYGGTEFGVVSVFKTEQSTEDDWDWFEFNEKIPIRWVPQGDGTFEFQVLTSPAYQPSVKNIQDVGYSTSDVFVRHPTNPRLWKIVGRIDDVIIHSSGEKTVPAPMENTISSSSWVDAVILFGREHELVGALVEPSETVNPFDQCEVDDFIDKIWLVIEEANQNAPAFSRMYKSMIIITTPDKPMTRAGKSTVQRKATLKLYEQEIKRLYEAVEITVKGSKAESVKGPDEWTKEGITIWLKFSPTVDFFEQGLDSLGATFIRQRLFAAIQKYDEKLYHGINSKITESTVYDHPQIDRLVGYIMSLLENPDVAATKGSDMRDEIQLMIAKYSLTSIHVMNGAVNGVNGAANGANPARVVLLTGSTGNLGAHLLDQLLQDDRVGRVYSLNRPSSKTSLERHQKRFHDHGLHSTLLASPKLVFLEGDTAQPHLGLQEEQLTEVRNSVDVIIHNAWKLDFNQGLSSFEPHVRGVRHLIDLARSSPRSSHIRFVFTSSIGSTMGWDKSKGPFPEDHVEDVTVAMGGGYGAAKYVSERILSTSGLDASSLRLGQLTGGRSNERGAWATTDWVPILVRSSITLGALPSAQGVISWLPLDVVASHALDVAFAPKVSPALNVVHPRPISWNNAIKDINTALVDHGVVSGRLGLIPFDKWVERLERRSADKSEENFKKLPGIKLLPFYRQMAHGGEDIGPEDESGGFPALALEKSSKISATLRDLKPLTKKDAERWIEYWRSVGYLRL</sequence>
<gene>
    <name evidence="1" type="ORF">BDN72DRAFT_886520</name>
</gene>
<name>A0ACD3B7S9_9AGAR</name>
<evidence type="ECO:0000313" key="2">
    <source>
        <dbReference type="Proteomes" id="UP000308600"/>
    </source>
</evidence>